<dbReference type="PANTHER" id="PTHR24559:SF440">
    <property type="entry name" value="RIBONUCLEASE H"/>
    <property type="match status" value="1"/>
</dbReference>
<evidence type="ECO:0000256" key="1">
    <source>
        <dbReference type="ARBA" id="ARBA00010879"/>
    </source>
</evidence>
<dbReference type="Pfam" id="PF00078">
    <property type="entry name" value="RVT_1"/>
    <property type="match status" value="1"/>
</dbReference>
<evidence type="ECO:0000256" key="3">
    <source>
        <dbReference type="SAM" id="MobiDB-lite"/>
    </source>
</evidence>
<sequence length="145" mass="16681">MENTYPLPLMKDMLNHLSKGKMFTKLDLREAYYHIKIKEEDKWKTAFNCPPSSFQFKVMPFSLQVAAAVFMQLINELLHEPLYKEILIYLGDTLICSETLEEHAIYPNICRSHPASNKAVEDEVSSDNAKAEPATRMDNGLSKRL</sequence>
<evidence type="ECO:0000259" key="4">
    <source>
        <dbReference type="Pfam" id="PF00078"/>
    </source>
</evidence>
<dbReference type="Proteomes" id="UP000504617">
    <property type="component" value="Unplaced"/>
</dbReference>
<feature type="domain" description="Reverse transcriptase" evidence="4">
    <location>
        <begin position="4"/>
        <end position="112"/>
    </location>
</feature>
<evidence type="ECO:0000313" key="5">
    <source>
        <dbReference type="Proteomes" id="UP000504617"/>
    </source>
</evidence>
<dbReference type="PANTHER" id="PTHR24559">
    <property type="entry name" value="TRANSPOSON TY3-I GAG-POL POLYPROTEIN"/>
    <property type="match status" value="1"/>
</dbReference>
<dbReference type="SUPFAM" id="SSF56672">
    <property type="entry name" value="DNA/RNA polymerases"/>
    <property type="match status" value="1"/>
</dbReference>
<reference evidence="6" key="1">
    <citation type="submission" date="2025-08" db="UniProtKB">
        <authorList>
            <consortium name="RefSeq"/>
        </authorList>
    </citation>
    <scope>IDENTIFICATION</scope>
    <source>
        <tissue evidence="6">Skeletal muscle</tissue>
    </source>
</reference>
<dbReference type="OrthoDB" id="3863715at2759"/>
<keyword evidence="6" id="KW-0808">Transferase</keyword>
<evidence type="ECO:0000256" key="2">
    <source>
        <dbReference type="ARBA" id="ARBA00012180"/>
    </source>
</evidence>
<gene>
    <name evidence="6" type="primary">LOC106554869</name>
</gene>
<dbReference type="EC" id="3.1.26.4" evidence="2"/>
<dbReference type="InterPro" id="IPR000477">
    <property type="entry name" value="RT_dom"/>
</dbReference>
<proteinExistence type="inferred from homology"/>
<evidence type="ECO:0000313" key="6">
    <source>
        <dbReference type="RefSeq" id="XP_013929082.1"/>
    </source>
</evidence>
<keyword evidence="6" id="KW-0548">Nucleotidyltransferase</keyword>
<name>A0A6I9YXQ7_9SAUR</name>
<dbReference type="InterPro" id="IPR043128">
    <property type="entry name" value="Rev_trsase/Diguanyl_cyclase"/>
</dbReference>
<dbReference type="GO" id="GO:0003964">
    <property type="term" value="F:RNA-directed DNA polymerase activity"/>
    <property type="evidence" value="ECO:0007669"/>
    <property type="project" value="UniProtKB-KW"/>
</dbReference>
<dbReference type="Gene3D" id="3.30.70.270">
    <property type="match status" value="1"/>
</dbReference>
<organism evidence="5 6">
    <name type="scientific">Thamnophis sirtalis</name>
    <dbReference type="NCBI Taxonomy" id="35019"/>
    <lineage>
        <taxon>Eukaryota</taxon>
        <taxon>Metazoa</taxon>
        <taxon>Chordata</taxon>
        <taxon>Craniata</taxon>
        <taxon>Vertebrata</taxon>
        <taxon>Euteleostomi</taxon>
        <taxon>Lepidosauria</taxon>
        <taxon>Squamata</taxon>
        <taxon>Bifurcata</taxon>
        <taxon>Unidentata</taxon>
        <taxon>Episquamata</taxon>
        <taxon>Toxicofera</taxon>
        <taxon>Serpentes</taxon>
        <taxon>Colubroidea</taxon>
        <taxon>Colubridae</taxon>
        <taxon>Natricinae</taxon>
        <taxon>Thamnophis</taxon>
    </lineage>
</organism>
<dbReference type="GO" id="GO:0004523">
    <property type="term" value="F:RNA-DNA hybrid ribonuclease activity"/>
    <property type="evidence" value="ECO:0007669"/>
    <property type="project" value="UniProtKB-EC"/>
</dbReference>
<dbReference type="CDD" id="cd01647">
    <property type="entry name" value="RT_LTR"/>
    <property type="match status" value="1"/>
</dbReference>
<dbReference type="RefSeq" id="XP_013929082.1">
    <property type="nucleotide sequence ID" value="XM_014073607.1"/>
</dbReference>
<dbReference type="InterPro" id="IPR053134">
    <property type="entry name" value="RNA-dir_DNA_polymerase"/>
</dbReference>
<keyword evidence="6" id="KW-0695">RNA-directed DNA polymerase</keyword>
<feature type="region of interest" description="Disordered" evidence="3">
    <location>
        <begin position="120"/>
        <end position="145"/>
    </location>
</feature>
<dbReference type="AlphaFoldDB" id="A0A6I9YXQ7"/>
<dbReference type="GeneID" id="106554869"/>
<keyword evidence="5" id="KW-1185">Reference proteome</keyword>
<dbReference type="InterPro" id="IPR043502">
    <property type="entry name" value="DNA/RNA_pol_sf"/>
</dbReference>
<accession>A0A6I9YXQ7</accession>
<comment type="similarity">
    <text evidence="1">Belongs to the beta type-B retroviral polymerase family. HERV class-II K(HML-2) pol subfamily.</text>
</comment>
<dbReference type="KEGG" id="tsr:106554869"/>
<protein>
    <recommendedName>
        <fullName evidence="2">ribonuclease H</fullName>
        <ecNumber evidence="2">3.1.26.4</ecNumber>
    </recommendedName>
</protein>